<feature type="non-terminal residue" evidence="1">
    <location>
        <position position="1"/>
    </location>
</feature>
<dbReference type="OrthoDB" id="2287221at2759"/>
<reference evidence="1 2" key="1">
    <citation type="journal article" date="2018" name="G3 (Bethesda)">
        <title>Phylogenetic and Phylogenomic Definition of Rhizopus Species.</title>
        <authorList>
            <person name="Gryganskyi A.P."/>
            <person name="Golan J."/>
            <person name="Dolatabadi S."/>
            <person name="Mondo S."/>
            <person name="Robb S."/>
            <person name="Idnurm A."/>
            <person name="Muszewska A."/>
            <person name="Steczkiewicz K."/>
            <person name="Masonjones S."/>
            <person name="Liao H.L."/>
            <person name="Gajdeczka M.T."/>
            <person name="Anike F."/>
            <person name="Vuek A."/>
            <person name="Anishchenko I.M."/>
            <person name="Voigt K."/>
            <person name="de Hoog G.S."/>
            <person name="Smith M.E."/>
            <person name="Heitman J."/>
            <person name="Vilgalys R."/>
            <person name="Stajich J.E."/>
        </authorList>
    </citation>
    <scope>NUCLEOTIDE SEQUENCE [LARGE SCALE GENOMIC DNA]</scope>
    <source>
        <strain evidence="1 2">LSU 92-RS-03</strain>
    </source>
</reference>
<keyword evidence="2" id="KW-1185">Reference proteome</keyword>
<evidence type="ECO:0000313" key="2">
    <source>
        <dbReference type="Proteomes" id="UP000253551"/>
    </source>
</evidence>
<organism evidence="1 2">
    <name type="scientific">Rhizopus stolonifer</name>
    <name type="common">Rhizopus nigricans</name>
    <dbReference type="NCBI Taxonomy" id="4846"/>
    <lineage>
        <taxon>Eukaryota</taxon>
        <taxon>Fungi</taxon>
        <taxon>Fungi incertae sedis</taxon>
        <taxon>Mucoromycota</taxon>
        <taxon>Mucoromycotina</taxon>
        <taxon>Mucoromycetes</taxon>
        <taxon>Mucorales</taxon>
        <taxon>Mucorineae</taxon>
        <taxon>Rhizopodaceae</taxon>
        <taxon>Rhizopus</taxon>
    </lineage>
</organism>
<sequence length="266" mass="29701">VLKDHFNTKSKRDITVQTEYKNWIKTADYIRFWNVRTDSMILLKAGLGSAEVISDITDQRIETLRSTVASSGSQTSVCQISNSSNFTSSNTFSLPTDSVASPVLNVPASLTDLTLLSLVFGGSVGYGEAKTRQGCCSKVLCLDTLRLAIFTKNAIDVSKLDGALAFQIHGFNITFYLNRVTAKGIYTFREISHIRFPQSLEDLPSLLTLVNIKNLLEINHIFWSICKKSEHPDIVEGRYKATQMSLDIMIDPSQDSTRQCVLRFDQ</sequence>
<gene>
    <name evidence="1" type="ORF">CU098_006825</name>
</gene>
<dbReference type="EMBL" id="PJQM01002670">
    <property type="protein sequence ID" value="RCH93605.1"/>
    <property type="molecule type" value="Genomic_DNA"/>
</dbReference>
<dbReference type="Proteomes" id="UP000253551">
    <property type="component" value="Unassembled WGS sequence"/>
</dbReference>
<protein>
    <submittedName>
        <fullName evidence="1">Uncharacterized protein</fullName>
    </submittedName>
</protein>
<dbReference type="AlphaFoldDB" id="A0A367JUN6"/>
<name>A0A367JUN6_RHIST</name>
<evidence type="ECO:0000313" key="1">
    <source>
        <dbReference type="EMBL" id="RCH93605.1"/>
    </source>
</evidence>
<proteinExistence type="predicted"/>
<comment type="caution">
    <text evidence="1">The sequence shown here is derived from an EMBL/GenBank/DDBJ whole genome shotgun (WGS) entry which is preliminary data.</text>
</comment>
<accession>A0A367JUN6</accession>